<evidence type="ECO:0000313" key="6">
    <source>
        <dbReference type="Proteomes" id="UP000823769"/>
    </source>
</evidence>
<dbReference type="Gene3D" id="2.40.160.50">
    <property type="entry name" value="membrane protein fhac: a member of the omp85/tpsb transporter family"/>
    <property type="match status" value="1"/>
</dbReference>
<reference evidence="5" key="2">
    <citation type="journal article" date="2021" name="PeerJ">
        <title>Extensive microbial diversity within the chicken gut microbiome revealed by metagenomics and culture.</title>
        <authorList>
            <person name="Gilroy R."/>
            <person name="Ravi A."/>
            <person name="Getino M."/>
            <person name="Pursley I."/>
            <person name="Horton D.L."/>
            <person name="Alikhan N.F."/>
            <person name="Baker D."/>
            <person name="Gharbi K."/>
            <person name="Hall N."/>
            <person name="Watson M."/>
            <person name="Adriaenssens E.M."/>
            <person name="Foster-Nyarko E."/>
            <person name="Jarju S."/>
            <person name="Secka A."/>
            <person name="Antonio M."/>
            <person name="Oren A."/>
            <person name="Chaudhuri R.R."/>
            <person name="La Ragione R."/>
            <person name="Hildebrand F."/>
            <person name="Pallen M.J."/>
        </authorList>
    </citation>
    <scope>NUCLEOTIDE SEQUENCE</scope>
    <source>
        <strain evidence="5">B3-1481</strain>
    </source>
</reference>
<protein>
    <submittedName>
        <fullName evidence="5">BamA/TamA family outer membrane protein</fullName>
    </submittedName>
</protein>
<evidence type="ECO:0000256" key="3">
    <source>
        <dbReference type="SAM" id="SignalP"/>
    </source>
</evidence>
<keyword evidence="3" id="KW-0732">Signal</keyword>
<keyword evidence="2" id="KW-0472">Membrane</keyword>
<sequence>MQKIIPLLGAALLSLSAAAQDSEIVKTGYNFGPLPAVAYDADKGFQYGAILNIYNYGDGTLYPNYGSKIYLEASFFTKGSQLYTLTYDNKMLIPGIRWSSALTASIDKAMDFYGFNGYSSWFDQERVAVGKQNKKQWQDPEKYLYTPFYRVSRVQILGKTDFIGDITEHLQWEAGYHFSWFKEGPIDRASINKGKDDYNIYPDSEPTLFENYRNWGLIDDAEADGGFTSSIRLGLVYDSRDKEGAPTRGTWAEGHIIAAPRWLGTSNPYYRYSVTLRQYFPIIDNDVLTFAYRLNYEGAFGNQSPYYVLPYITVMGENCDKDGMGGYRTVRGVMRDRVVGLDMATYTAELRWRFINFSLWNQNIAFGLSAFSDGTIVTRGRDMSFRGEEKYRASYEEYMSKGQEHDSPHITVGAGLRFIMNENFIVALEYGTPITHFYPKNHPLYNQDGTGAFYINTGYLF</sequence>
<comment type="subcellular location">
    <subcellularLocation>
        <location evidence="1">Membrane</location>
    </subcellularLocation>
</comment>
<gene>
    <name evidence="5" type="ORF">IAB76_02840</name>
</gene>
<dbReference type="AlphaFoldDB" id="A0A9D9NNJ2"/>
<feature type="domain" description="Bacterial surface antigen (D15)" evidence="4">
    <location>
        <begin position="105"/>
        <end position="459"/>
    </location>
</feature>
<dbReference type="InterPro" id="IPR000184">
    <property type="entry name" value="Bac_surfAg_D15"/>
</dbReference>
<dbReference type="NCBIfam" id="NF047779">
    <property type="entry name" value="Omp85_fam"/>
    <property type="match status" value="1"/>
</dbReference>
<evidence type="ECO:0000313" key="5">
    <source>
        <dbReference type="EMBL" id="MBO8480032.1"/>
    </source>
</evidence>
<evidence type="ECO:0000256" key="1">
    <source>
        <dbReference type="ARBA" id="ARBA00004370"/>
    </source>
</evidence>
<evidence type="ECO:0000259" key="4">
    <source>
        <dbReference type="Pfam" id="PF01103"/>
    </source>
</evidence>
<dbReference type="GO" id="GO:0019867">
    <property type="term" value="C:outer membrane"/>
    <property type="evidence" value="ECO:0007669"/>
    <property type="project" value="InterPro"/>
</dbReference>
<organism evidence="5 6">
    <name type="scientific">Candidatus Cryptobacteroides avistercoris</name>
    <dbReference type="NCBI Taxonomy" id="2840758"/>
    <lineage>
        <taxon>Bacteria</taxon>
        <taxon>Pseudomonadati</taxon>
        <taxon>Bacteroidota</taxon>
        <taxon>Bacteroidia</taxon>
        <taxon>Bacteroidales</taxon>
        <taxon>Candidatus Cryptobacteroides</taxon>
    </lineage>
</organism>
<dbReference type="Proteomes" id="UP000823769">
    <property type="component" value="Unassembled WGS sequence"/>
</dbReference>
<accession>A0A9D9NNJ2</accession>
<reference evidence="5" key="1">
    <citation type="submission" date="2020-10" db="EMBL/GenBank/DDBJ databases">
        <authorList>
            <person name="Gilroy R."/>
        </authorList>
    </citation>
    <scope>NUCLEOTIDE SEQUENCE</scope>
    <source>
        <strain evidence="5">B3-1481</strain>
    </source>
</reference>
<name>A0A9D9NNJ2_9BACT</name>
<dbReference type="EMBL" id="JADILW010000042">
    <property type="protein sequence ID" value="MBO8480032.1"/>
    <property type="molecule type" value="Genomic_DNA"/>
</dbReference>
<comment type="caution">
    <text evidence="5">The sequence shown here is derived from an EMBL/GenBank/DDBJ whole genome shotgun (WGS) entry which is preliminary data.</text>
</comment>
<dbReference type="Pfam" id="PF01103">
    <property type="entry name" value="Omp85"/>
    <property type="match status" value="1"/>
</dbReference>
<feature type="chain" id="PRO_5039624103" evidence="3">
    <location>
        <begin position="20"/>
        <end position="461"/>
    </location>
</feature>
<proteinExistence type="predicted"/>
<feature type="signal peptide" evidence="3">
    <location>
        <begin position="1"/>
        <end position="19"/>
    </location>
</feature>
<evidence type="ECO:0000256" key="2">
    <source>
        <dbReference type="ARBA" id="ARBA00023136"/>
    </source>
</evidence>